<reference evidence="1 2" key="2">
    <citation type="journal article" date="2020" name="Antonie Van Leeuwenhoek">
        <title>Phylogenomic characterisation of a novel corynebacterial species pathogenic to animals.</title>
        <authorList>
            <person name="Moller J."/>
            <person name="Musella L."/>
            <person name="Melnikov V."/>
            <person name="Geissdorfer W."/>
            <person name="Burkovski A."/>
            <person name="Sangal V."/>
        </authorList>
    </citation>
    <scope>NUCLEOTIDE SEQUENCE [LARGE SCALE GENOMIC DNA]</scope>
    <source>
        <strain evidence="1 2">PO100/5</strain>
    </source>
</reference>
<reference evidence="1 2" key="4">
    <citation type="journal article" date="2020" name="PLoS ONE">
        <title>Taxonomic classification of strain PO100/5 shows a broader geographic distribution and genetic markers of the recently described Corynebacterium silvaticum.</title>
        <authorList>
            <person name="Viana M.V.C."/>
            <person name="Profeta R."/>
            <person name="da Silva A.L."/>
            <person name="Hurtado R."/>
            <person name="Cerqueira J.C."/>
            <person name="Ribeiro B.F.S."/>
            <person name="Almeida M.O."/>
            <person name="Morais-Rodrigues F."/>
            <person name="Soares S.C."/>
            <person name="Oliveira M."/>
            <person name="Tavares L."/>
            <person name="Figueiredo H."/>
            <person name="Wattam A.R."/>
            <person name="Barh D."/>
            <person name="Ghosh P."/>
            <person name="Silva A."/>
            <person name="Azevedo V."/>
        </authorList>
    </citation>
    <scope>NUCLEOTIDE SEQUENCE [LARGE SCALE GENOMIC DNA]</scope>
    <source>
        <strain evidence="1 2">PO100/5</strain>
    </source>
</reference>
<proteinExistence type="predicted"/>
<keyword evidence="2" id="KW-1185">Reference proteome</keyword>
<evidence type="ECO:0000313" key="1">
    <source>
        <dbReference type="EMBL" id="WCV10677.1"/>
    </source>
</evidence>
<gene>
    <name evidence="1" type="ORF">CBE74_12060</name>
</gene>
<protein>
    <submittedName>
        <fullName evidence="1">Uncharacterized protein</fullName>
    </submittedName>
</protein>
<dbReference type="Proteomes" id="UP000195652">
    <property type="component" value="Chromosome"/>
</dbReference>
<dbReference type="EMBL" id="CP021417">
    <property type="protein sequence ID" value="WCV10677.1"/>
    <property type="molecule type" value="Genomic_DNA"/>
</dbReference>
<organism evidence="1 2">
    <name type="scientific">Corynebacterium silvaticum</name>
    <dbReference type="NCBI Taxonomy" id="2320431"/>
    <lineage>
        <taxon>Bacteria</taxon>
        <taxon>Bacillati</taxon>
        <taxon>Actinomycetota</taxon>
        <taxon>Actinomycetes</taxon>
        <taxon>Mycobacteriales</taxon>
        <taxon>Corynebacteriaceae</taxon>
        <taxon>Corynebacterium</taxon>
    </lineage>
</organism>
<name>A0ACD4PYP9_9CORY</name>
<accession>A0ACD4PYP9</accession>
<reference evidence="1 2" key="1">
    <citation type="journal article" date="2014" name="BMC Vet. Res.">
        <title>First report of Corynebacterium pseudotuberculosis from caseous lymphadenitis lesions in Black Alentejano pig (Sus scrofa domesticus).</title>
        <authorList>
            <person name="Oliveira M."/>
            <person name="Barroco C."/>
            <person name="Mottola C."/>
            <person name="Santos R."/>
            <person name="Lemsaddek A."/>
            <person name="Tavares L."/>
            <person name="Semedo-Lemsaddek T."/>
        </authorList>
    </citation>
    <scope>NUCLEOTIDE SEQUENCE [LARGE SCALE GENOMIC DNA]</scope>
    <source>
        <strain evidence="1 2">PO100/5</strain>
    </source>
</reference>
<evidence type="ECO:0000313" key="2">
    <source>
        <dbReference type="Proteomes" id="UP000195652"/>
    </source>
</evidence>
<reference evidence="1 2" key="3">
    <citation type="journal article" date="2020" name="Int. J. Syst. Evol. Microbiol.">
        <title>Corynebacterium silvaticum sp. nov., a unique group of NTTB corynebacteria in wild boar and roe deer.</title>
        <authorList>
            <person name="Dangel A."/>
            <person name="Berger A."/>
            <person name="Rau J."/>
            <person name="Eisenberg T."/>
            <person name="Kampfer P."/>
            <person name="Margos G."/>
            <person name="Contzen M."/>
            <person name="Busse H.J."/>
            <person name="Konrad R."/>
            <person name="Peters M."/>
            <person name="Sting R."/>
            <person name="Sing A."/>
        </authorList>
    </citation>
    <scope>NUCLEOTIDE SEQUENCE [LARGE SCALE GENOMIC DNA]</scope>
    <source>
        <strain evidence="1 2">PO100/5</strain>
    </source>
</reference>
<sequence length="63" mass="7097">MEISGGLDQYGPEELIDGVRVLWIAQGIAARDETAFRRVLKTGHRLRQQGQRLTDAVIIDAYE</sequence>